<dbReference type="GO" id="GO:0055085">
    <property type="term" value="P:transmembrane transport"/>
    <property type="evidence" value="ECO:0007669"/>
    <property type="project" value="InterPro"/>
</dbReference>
<dbReference type="InterPro" id="IPR045621">
    <property type="entry name" value="BPD_transp_1_N"/>
</dbReference>
<gene>
    <name evidence="9" type="ORF">METZ01_LOCUS202567</name>
</gene>
<evidence type="ECO:0000256" key="1">
    <source>
        <dbReference type="ARBA" id="ARBA00004651"/>
    </source>
</evidence>
<keyword evidence="3" id="KW-1003">Cell membrane</keyword>
<dbReference type="InterPro" id="IPR035906">
    <property type="entry name" value="MetI-like_sf"/>
</dbReference>
<feature type="transmembrane region" description="Helical" evidence="7">
    <location>
        <begin position="100"/>
        <end position="121"/>
    </location>
</feature>
<comment type="subcellular location">
    <subcellularLocation>
        <location evidence="1">Cell membrane</location>
        <topology evidence="1">Multi-pass membrane protein</topology>
    </subcellularLocation>
</comment>
<keyword evidence="2" id="KW-0813">Transport</keyword>
<feature type="transmembrane region" description="Helical" evidence="7">
    <location>
        <begin position="292"/>
        <end position="315"/>
    </location>
</feature>
<dbReference type="PANTHER" id="PTHR43163">
    <property type="entry name" value="DIPEPTIDE TRANSPORT SYSTEM PERMEASE PROTEIN DPPB-RELATED"/>
    <property type="match status" value="1"/>
</dbReference>
<dbReference type="Gene3D" id="1.10.3720.10">
    <property type="entry name" value="MetI-like"/>
    <property type="match status" value="1"/>
</dbReference>
<evidence type="ECO:0000256" key="5">
    <source>
        <dbReference type="ARBA" id="ARBA00022989"/>
    </source>
</evidence>
<feature type="domain" description="ABC transmembrane type-1" evidence="8">
    <location>
        <begin position="94"/>
        <end position="311"/>
    </location>
</feature>
<protein>
    <recommendedName>
        <fullName evidence="8">ABC transmembrane type-1 domain-containing protein</fullName>
    </recommendedName>
</protein>
<feature type="transmembrane region" description="Helical" evidence="7">
    <location>
        <begin position="12"/>
        <end position="31"/>
    </location>
</feature>
<feature type="transmembrane region" description="Helical" evidence="7">
    <location>
        <begin position="185"/>
        <end position="205"/>
    </location>
</feature>
<dbReference type="Pfam" id="PF19300">
    <property type="entry name" value="BPD_transp_1_N"/>
    <property type="match status" value="1"/>
</dbReference>
<keyword evidence="4 7" id="KW-0812">Transmembrane</keyword>
<keyword evidence="6 7" id="KW-0472">Membrane</keyword>
<organism evidence="9">
    <name type="scientific">marine metagenome</name>
    <dbReference type="NCBI Taxonomy" id="408172"/>
    <lineage>
        <taxon>unclassified sequences</taxon>
        <taxon>metagenomes</taxon>
        <taxon>ecological metagenomes</taxon>
    </lineage>
</organism>
<evidence type="ECO:0000259" key="8">
    <source>
        <dbReference type="PROSITE" id="PS50928"/>
    </source>
</evidence>
<dbReference type="Pfam" id="PF00528">
    <property type="entry name" value="BPD_transp_1"/>
    <property type="match status" value="1"/>
</dbReference>
<reference evidence="9" key="1">
    <citation type="submission" date="2018-05" db="EMBL/GenBank/DDBJ databases">
        <authorList>
            <person name="Lanie J.A."/>
            <person name="Ng W.-L."/>
            <person name="Kazmierczak K.M."/>
            <person name="Andrzejewski T.M."/>
            <person name="Davidsen T.M."/>
            <person name="Wayne K.J."/>
            <person name="Tettelin H."/>
            <person name="Glass J.I."/>
            <person name="Rusch D."/>
            <person name="Podicherti R."/>
            <person name="Tsui H.-C.T."/>
            <person name="Winkler M.E."/>
        </authorList>
    </citation>
    <scope>NUCLEOTIDE SEQUENCE</scope>
</reference>
<dbReference type="CDD" id="cd06261">
    <property type="entry name" value="TM_PBP2"/>
    <property type="match status" value="1"/>
</dbReference>
<dbReference type="GO" id="GO:0005886">
    <property type="term" value="C:plasma membrane"/>
    <property type="evidence" value="ECO:0007669"/>
    <property type="project" value="UniProtKB-SubCell"/>
</dbReference>
<keyword evidence="5 7" id="KW-1133">Transmembrane helix</keyword>
<dbReference type="AlphaFoldDB" id="A0A382EID7"/>
<evidence type="ECO:0000256" key="3">
    <source>
        <dbReference type="ARBA" id="ARBA00022475"/>
    </source>
</evidence>
<dbReference type="InterPro" id="IPR000515">
    <property type="entry name" value="MetI-like"/>
</dbReference>
<dbReference type="EMBL" id="UINC01044360">
    <property type="protein sequence ID" value="SVB49713.1"/>
    <property type="molecule type" value="Genomic_DNA"/>
</dbReference>
<sequence>MLVYILRRLPQTLLVIFGVTLVTFIALQIGGDPTYLFVSERASPEEIIATRIKLGFDRPLYIQYFSYLKNLLFFDFGDSLYFRQPAMKVIFETLPATIELTVFSMLIAVFGSIPFGIYAAINRGKWLDGTLMAIAMLGQSIPNFWLGIMCILYISLNISWLPISGHVPFLMPIFQGDFIQGIKNFPTTVTYLLLPSFAVAFYSLSRNARLVRSSMLEVLSQDYVRTARAKGLTEYTVVMRHAMRNAWLPVVTIIGLEFGFMLSGVVVVEVIFAWPGLGRTVFDAIAHRDIPLVQASVVVISLFVIIINLITDLIYAKLDPRIKL</sequence>
<name>A0A382EID7_9ZZZZ</name>
<feature type="transmembrane region" description="Helical" evidence="7">
    <location>
        <begin position="246"/>
        <end position="272"/>
    </location>
</feature>
<evidence type="ECO:0000256" key="2">
    <source>
        <dbReference type="ARBA" id="ARBA00022448"/>
    </source>
</evidence>
<accession>A0A382EID7</accession>
<evidence type="ECO:0000256" key="7">
    <source>
        <dbReference type="SAM" id="Phobius"/>
    </source>
</evidence>
<evidence type="ECO:0000313" key="9">
    <source>
        <dbReference type="EMBL" id="SVB49713.1"/>
    </source>
</evidence>
<dbReference type="SUPFAM" id="SSF161098">
    <property type="entry name" value="MetI-like"/>
    <property type="match status" value="1"/>
</dbReference>
<feature type="transmembrane region" description="Helical" evidence="7">
    <location>
        <begin position="142"/>
        <end position="165"/>
    </location>
</feature>
<evidence type="ECO:0000256" key="4">
    <source>
        <dbReference type="ARBA" id="ARBA00022692"/>
    </source>
</evidence>
<dbReference type="PROSITE" id="PS50928">
    <property type="entry name" value="ABC_TM1"/>
    <property type="match status" value="1"/>
</dbReference>
<evidence type="ECO:0000256" key="6">
    <source>
        <dbReference type="ARBA" id="ARBA00023136"/>
    </source>
</evidence>
<dbReference type="PANTHER" id="PTHR43163:SF6">
    <property type="entry name" value="DIPEPTIDE TRANSPORT SYSTEM PERMEASE PROTEIN DPPB-RELATED"/>
    <property type="match status" value="1"/>
</dbReference>
<proteinExistence type="predicted"/>